<feature type="domain" description="Major facilitator superfamily (MFS) profile" evidence="7">
    <location>
        <begin position="1"/>
        <end position="189"/>
    </location>
</feature>
<feature type="transmembrane region" description="Helical" evidence="6">
    <location>
        <begin position="96"/>
        <end position="116"/>
    </location>
</feature>
<keyword evidence="5 6" id="KW-0472">Membrane</keyword>
<keyword evidence="3 6" id="KW-0812">Transmembrane</keyword>
<dbReference type="SUPFAM" id="SSF103473">
    <property type="entry name" value="MFS general substrate transporter"/>
    <property type="match status" value="1"/>
</dbReference>
<keyword evidence="4 6" id="KW-1133">Transmembrane helix</keyword>
<feature type="transmembrane region" description="Helical" evidence="6">
    <location>
        <begin position="300"/>
        <end position="323"/>
    </location>
</feature>
<keyword evidence="2" id="KW-1003">Cell membrane</keyword>
<feature type="transmembrane region" description="Helical" evidence="6">
    <location>
        <begin position="275"/>
        <end position="294"/>
    </location>
</feature>
<feature type="transmembrane region" description="Helical" evidence="6">
    <location>
        <begin position="161"/>
        <end position="181"/>
    </location>
</feature>
<gene>
    <name evidence="9" type="ORF">ABUL08_11975</name>
    <name evidence="8" type="ORF">VK199_11925</name>
</gene>
<dbReference type="RefSeq" id="WP_350937459.1">
    <property type="nucleotide sequence ID" value="NZ_CP157762.1"/>
</dbReference>
<dbReference type="Gene3D" id="1.20.1250.20">
    <property type="entry name" value="MFS general substrate transporter like domains"/>
    <property type="match status" value="1"/>
</dbReference>
<dbReference type="InterPro" id="IPR011701">
    <property type="entry name" value="MFS"/>
</dbReference>
<feature type="transmembrane region" description="Helical" evidence="6">
    <location>
        <begin position="37"/>
        <end position="61"/>
    </location>
</feature>
<evidence type="ECO:0000256" key="5">
    <source>
        <dbReference type="ARBA" id="ARBA00023136"/>
    </source>
</evidence>
<organism evidence="9">
    <name type="scientific">Micromonospora sp. CCTCC AA 2012012</name>
    <dbReference type="NCBI Taxonomy" id="3111921"/>
    <lineage>
        <taxon>Bacteria</taxon>
        <taxon>Bacillati</taxon>
        <taxon>Actinomycetota</taxon>
        <taxon>Actinomycetes</taxon>
        <taxon>Micromonosporales</taxon>
        <taxon>Micromonosporaceae</taxon>
        <taxon>Micromonospora</taxon>
    </lineage>
</organism>
<comment type="subcellular location">
    <subcellularLocation>
        <location evidence="1">Cell membrane</location>
        <topology evidence="1">Multi-pass membrane protein</topology>
    </subcellularLocation>
</comment>
<evidence type="ECO:0000256" key="3">
    <source>
        <dbReference type="ARBA" id="ARBA00022692"/>
    </source>
</evidence>
<dbReference type="EMBL" id="CP159342">
    <property type="protein sequence ID" value="XCH76771.1"/>
    <property type="molecule type" value="Genomic_DNA"/>
</dbReference>
<dbReference type="Pfam" id="PF07690">
    <property type="entry name" value="MFS_1"/>
    <property type="match status" value="1"/>
</dbReference>
<evidence type="ECO:0000256" key="4">
    <source>
        <dbReference type="ARBA" id="ARBA00022989"/>
    </source>
</evidence>
<proteinExistence type="predicted"/>
<protein>
    <submittedName>
        <fullName evidence="9">MFS transporter</fullName>
    </submittedName>
</protein>
<dbReference type="InterPro" id="IPR036259">
    <property type="entry name" value="MFS_trans_sf"/>
</dbReference>
<name>A0AAU8HJZ4_9ACTN</name>
<feature type="transmembrane region" description="Helical" evidence="6">
    <location>
        <begin position="68"/>
        <end position="90"/>
    </location>
</feature>
<dbReference type="InterPro" id="IPR020846">
    <property type="entry name" value="MFS_dom"/>
</dbReference>
<evidence type="ECO:0000313" key="9">
    <source>
        <dbReference type="EMBL" id="XCH76771.1"/>
    </source>
</evidence>
<sequence>MRVFTIIWSGQALSLLGSTMTTFGVGIYVYLQTGSAASFTTLVLAGTLPGIVLLPVAGALVDRWDRRWAMMVSDAGSALAPLIAVLLLATGHLRLWHLYALAVLLSVFKAVQWPAFSALVPQIVTREQLSVANGRIGVAEAVGAVGGALLGGALYPVLGLVGLLTVDVVTFTVAVLTVLVTTRMVPPAPARAGTSVSAGLTEGWRFIRARPGLFGLLLFFAANNFGMQTVIVLVPPLVLTLASPAVYGVVEAVGWAGMAIGSVVVSAAREPRRKVATIMVVGLVHAVLVLAMGLTHSVWVVMTGMFGILGGYSVINAVTATLWQLKTPTQVQGRVFAVRRMISWSSQPFAYACAGLLAQYVAAPLVTGDGPLTGTVGRVTGAGQVGGIALVFLVSAALLLGTQLLLWLRPAVRNVETDLPDLVVTAPEPAADRDPALQAG</sequence>
<feature type="transmembrane region" description="Helical" evidence="6">
    <location>
        <begin position="12"/>
        <end position="31"/>
    </location>
</feature>
<dbReference type="PROSITE" id="PS50850">
    <property type="entry name" value="MFS"/>
    <property type="match status" value="1"/>
</dbReference>
<feature type="transmembrane region" description="Helical" evidence="6">
    <location>
        <begin position="387"/>
        <end position="408"/>
    </location>
</feature>
<evidence type="ECO:0000259" key="7">
    <source>
        <dbReference type="PROSITE" id="PS50850"/>
    </source>
</evidence>
<evidence type="ECO:0000256" key="2">
    <source>
        <dbReference type="ARBA" id="ARBA00022475"/>
    </source>
</evidence>
<evidence type="ECO:0000256" key="1">
    <source>
        <dbReference type="ARBA" id="ARBA00004651"/>
    </source>
</evidence>
<feature type="transmembrane region" description="Helical" evidence="6">
    <location>
        <begin position="136"/>
        <end position="155"/>
    </location>
</feature>
<dbReference type="EMBL" id="CP157762">
    <property type="protein sequence ID" value="XBP96067.1"/>
    <property type="molecule type" value="Genomic_DNA"/>
</dbReference>
<evidence type="ECO:0000313" key="8">
    <source>
        <dbReference type="EMBL" id="XBP96067.1"/>
    </source>
</evidence>
<dbReference type="GO" id="GO:0022857">
    <property type="term" value="F:transmembrane transporter activity"/>
    <property type="evidence" value="ECO:0007669"/>
    <property type="project" value="InterPro"/>
</dbReference>
<dbReference type="CDD" id="cd06173">
    <property type="entry name" value="MFS_MefA_like"/>
    <property type="match status" value="1"/>
</dbReference>
<feature type="transmembrane region" description="Helical" evidence="6">
    <location>
        <begin position="213"/>
        <end position="239"/>
    </location>
</feature>
<evidence type="ECO:0000256" key="6">
    <source>
        <dbReference type="SAM" id="Phobius"/>
    </source>
</evidence>
<dbReference type="AlphaFoldDB" id="A0AAU8HJZ4"/>
<feature type="transmembrane region" description="Helical" evidence="6">
    <location>
        <begin position="245"/>
        <end position="268"/>
    </location>
</feature>
<dbReference type="GO" id="GO:0005886">
    <property type="term" value="C:plasma membrane"/>
    <property type="evidence" value="ECO:0007669"/>
    <property type="project" value="UniProtKB-SubCell"/>
</dbReference>
<accession>A0AAU8HJZ4</accession>
<reference evidence="8" key="1">
    <citation type="submission" date="2024-01" db="EMBL/GenBank/DDBJ databases">
        <title>The genome sequence of Micromonospora mangrovi CCTCC AA 2012012.</title>
        <authorList>
            <person name="Gao J."/>
        </authorList>
    </citation>
    <scope>NUCLEOTIDE SEQUENCE</scope>
    <source>
        <strain evidence="8">CCTCC AA 2012012</strain>
    </source>
</reference>
<dbReference type="PANTHER" id="PTHR23513:SF6">
    <property type="entry name" value="MAJOR FACILITATOR SUPERFAMILY ASSOCIATED DOMAIN-CONTAINING PROTEIN"/>
    <property type="match status" value="1"/>
</dbReference>
<feature type="transmembrane region" description="Helical" evidence="6">
    <location>
        <begin position="349"/>
        <end position="367"/>
    </location>
</feature>
<dbReference type="PANTHER" id="PTHR23513">
    <property type="entry name" value="INTEGRAL MEMBRANE EFFLUX PROTEIN-RELATED"/>
    <property type="match status" value="1"/>
</dbReference>
<reference evidence="9" key="2">
    <citation type="submission" date="2024-06" db="EMBL/GenBank/DDBJ databases">
        <title>Micromonospora mangrovi CCTCC AA 2012012 genome sequences.</title>
        <authorList>
            <person name="Gao J."/>
        </authorList>
    </citation>
    <scope>NUCLEOTIDE SEQUENCE</scope>
    <source>
        <strain evidence="9">CCTCC AA 2012012</strain>
    </source>
</reference>